<evidence type="ECO:0000256" key="5">
    <source>
        <dbReference type="ARBA" id="ARBA00022989"/>
    </source>
</evidence>
<dbReference type="STRING" id="431595.K3WC74"/>
<reference evidence="10" key="2">
    <citation type="submission" date="2010-04" db="EMBL/GenBank/DDBJ databases">
        <authorList>
            <person name="Buell R."/>
            <person name="Hamilton J."/>
            <person name="Hostetler J."/>
        </authorList>
    </citation>
    <scope>NUCLEOTIDE SEQUENCE [LARGE SCALE GENOMIC DNA]</scope>
    <source>
        <strain evidence="10">DAOM:BR144</strain>
    </source>
</reference>
<evidence type="ECO:0000313" key="10">
    <source>
        <dbReference type="Proteomes" id="UP000019132"/>
    </source>
</evidence>
<dbReference type="VEuPathDB" id="FungiDB:PYU1_G002562"/>
<keyword evidence="4 7" id="KW-0812">Transmembrane</keyword>
<sequence length="117" mass="13218">MMRVVGAAVPHGIIGLAIGASIFGFFMLCEGFMVPKRSIPDYWIWGHYLAFHTYAFQTFMHKKFMPDDENSPVPAILTRMGLTDVQPDRNMGILVGYAIGLEMIFATIVYFVHTGRR</sequence>
<evidence type="ECO:0000256" key="3">
    <source>
        <dbReference type="ARBA" id="ARBA00022448"/>
    </source>
</evidence>
<dbReference type="InterPro" id="IPR052215">
    <property type="entry name" value="Plant_ABCG"/>
</dbReference>
<dbReference type="OMA" id="WGHYLAF"/>
<dbReference type="PANTHER" id="PTHR48042">
    <property type="entry name" value="ABC TRANSPORTER G FAMILY MEMBER 11"/>
    <property type="match status" value="1"/>
</dbReference>
<reference evidence="9" key="3">
    <citation type="submission" date="2014-11" db="UniProtKB">
        <authorList>
            <consortium name="EnsemblProtists"/>
        </authorList>
    </citation>
    <scope>IDENTIFICATION</scope>
    <source>
        <strain evidence="9">DAOM BR144</strain>
    </source>
</reference>
<evidence type="ECO:0000256" key="2">
    <source>
        <dbReference type="ARBA" id="ARBA00005814"/>
    </source>
</evidence>
<dbReference type="InParanoid" id="K3WC74"/>
<keyword evidence="5 7" id="KW-1133">Transmembrane helix</keyword>
<evidence type="ECO:0000256" key="6">
    <source>
        <dbReference type="ARBA" id="ARBA00023136"/>
    </source>
</evidence>
<evidence type="ECO:0000259" key="8">
    <source>
        <dbReference type="Pfam" id="PF01061"/>
    </source>
</evidence>
<dbReference type="GO" id="GO:0016020">
    <property type="term" value="C:membrane"/>
    <property type="evidence" value="ECO:0007669"/>
    <property type="project" value="UniProtKB-SubCell"/>
</dbReference>
<dbReference type="GO" id="GO:0140359">
    <property type="term" value="F:ABC-type transporter activity"/>
    <property type="evidence" value="ECO:0007669"/>
    <property type="project" value="InterPro"/>
</dbReference>
<accession>K3WC74</accession>
<comment type="subcellular location">
    <subcellularLocation>
        <location evidence="1">Membrane</location>
        <topology evidence="1">Multi-pass membrane protein</topology>
    </subcellularLocation>
</comment>
<feature type="domain" description="ABC-2 type transporter transmembrane" evidence="8">
    <location>
        <begin position="1"/>
        <end position="61"/>
    </location>
</feature>
<dbReference type="InterPro" id="IPR013525">
    <property type="entry name" value="ABC2_TM"/>
</dbReference>
<proteinExistence type="inferred from homology"/>
<dbReference type="EnsemblProtists" id="PYU1_T002565">
    <property type="protein sequence ID" value="PYU1_T002565"/>
    <property type="gene ID" value="PYU1_G002562"/>
</dbReference>
<reference evidence="10" key="1">
    <citation type="journal article" date="2010" name="Genome Biol.">
        <title>Genome sequence of the necrotrophic plant pathogen Pythium ultimum reveals original pathogenicity mechanisms and effector repertoire.</title>
        <authorList>
            <person name="Levesque C.A."/>
            <person name="Brouwer H."/>
            <person name="Cano L."/>
            <person name="Hamilton J.P."/>
            <person name="Holt C."/>
            <person name="Huitema E."/>
            <person name="Raffaele S."/>
            <person name="Robideau G.P."/>
            <person name="Thines M."/>
            <person name="Win J."/>
            <person name="Zerillo M.M."/>
            <person name="Beakes G.W."/>
            <person name="Boore J.L."/>
            <person name="Busam D."/>
            <person name="Dumas B."/>
            <person name="Ferriera S."/>
            <person name="Fuerstenberg S.I."/>
            <person name="Gachon C.M."/>
            <person name="Gaulin E."/>
            <person name="Govers F."/>
            <person name="Grenville-Briggs L."/>
            <person name="Horner N."/>
            <person name="Hostetler J."/>
            <person name="Jiang R.H."/>
            <person name="Johnson J."/>
            <person name="Krajaejun T."/>
            <person name="Lin H."/>
            <person name="Meijer H.J."/>
            <person name="Moore B."/>
            <person name="Morris P."/>
            <person name="Phuntmart V."/>
            <person name="Puiu D."/>
            <person name="Shetty J."/>
            <person name="Stajich J.E."/>
            <person name="Tripathy S."/>
            <person name="Wawra S."/>
            <person name="van West P."/>
            <person name="Whitty B.R."/>
            <person name="Coutinho P.M."/>
            <person name="Henrissat B."/>
            <person name="Martin F."/>
            <person name="Thomas P.D."/>
            <person name="Tyler B.M."/>
            <person name="De Vries R.P."/>
            <person name="Kamoun S."/>
            <person name="Yandell M."/>
            <person name="Tisserat N."/>
            <person name="Buell C.R."/>
        </authorList>
    </citation>
    <scope>NUCLEOTIDE SEQUENCE</scope>
    <source>
        <strain evidence="10">DAOM:BR144</strain>
    </source>
</reference>
<evidence type="ECO:0000256" key="4">
    <source>
        <dbReference type="ARBA" id="ARBA00022692"/>
    </source>
</evidence>
<dbReference type="PANTHER" id="PTHR48042:SF11">
    <property type="entry name" value="ABC TRANSPORTER G FAMILY MEMBER 11"/>
    <property type="match status" value="1"/>
</dbReference>
<dbReference type="HOGENOM" id="CLU_168615_0_0_1"/>
<feature type="transmembrane region" description="Helical" evidence="7">
    <location>
        <begin position="91"/>
        <end position="112"/>
    </location>
</feature>
<dbReference type="Proteomes" id="UP000019132">
    <property type="component" value="Unassembled WGS sequence"/>
</dbReference>
<dbReference type="eggNOG" id="KOG0061">
    <property type="taxonomic scope" value="Eukaryota"/>
</dbReference>
<evidence type="ECO:0000256" key="1">
    <source>
        <dbReference type="ARBA" id="ARBA00004141"/>
    </source>
</evidence>
<protein>
    <recommendedName>
        <fullName evidence="8">ABC-2 type transporter transmembrane domain-containing protein</fullName>
    </recommendedName>
</protein>
<name>K3WC74_GLOUD</name>
<keyword evidence="3" id="KW-0813">Transport</keyword>
<feature type="transmembrane region" description="Helical" evidence="7">
    <location>
        <begin position="12"/>
        <end position="30"/>
    </location>
</feature>
<evidence type="ECO:0000256" key="7">
    <source>
        <dbReference type="SAM" id="Phobius"/>
    </source>
</evidence>
<keyword evidence="10" id="KW-1185">Reference proteome</keyword>
<organism evidence="9 10">
    <name type="scientific">Globisporangium ultimum (strain ATCC 200006 / CBS 805.95 / DAOM BR144)</name>
    <name type="common">Pythium ultimum</name>
    <dbReference type="NCBI Taxonomy" id="431595"/>
    <lineage>
        <taxon>Eukaryota</taxon>
        <taxon>Sar</taxon>
        <taxon>Stramenopiles</taxon>
        <taxon>Oomycota</taxon>
        <taxon>Peronosporomycetes</taxon>
        <taxon>Pythiales</taxon>
        <taxon>Pythiaceae</taxon>
        <taxon>Globisporangium</taxon>
    </lineage>
</organism>
<dbReference type="AlphaFoldDB" id="K3WC74"/>
<keyword evidence="6 7" id="KW-0472">Membrane</keyword>
<comment type="similarity">
    <text evidence="2">Belongs to the ABC transporter superfamily. ABCG family. Eye pigment precursor importer (TC 3.A.1.204) subfamily.</text>
</comment>
<dbReference type="Pfam" id="PF01061">
    <property type="entry name" value="ABC2_membrane"/>
    <property type="match status" value="1"/>
</dbReference>
<evidence type="ECO:0000313" key="9">
    <source>
        <dbReference type="EnsemblProtists" id="PYU1_T002565"/>
    </source>
</evidence>